<accession>A0A5B9QJD6</accession>
<evidence type="ECO:0000313" key="1">
    <source>
        <dbReference type="EMBL" id="QEG34213.1"/>
    </source>
</evidence>
<dbReference type="Gene3D" id="2.160.20.160">
    <property type="match status" value="1"/>
</dbReference>
<dbReference type="EMBL" id="CP042913">
    <property type="protein sequence ID" value="QEG34213.1"/>
    <property type="molecule type" value="Genomic_DNA"/>
</dbReference>
<dbReference type="RefSeq" id="WP_148072894.1">
    <property type="nucleotide sequence ID" value="NZ_CP042913.1"/>
</dbReference>
<sequence length="394" mass="41014">MINNRMEKRLRMEVLEKKQLLAADLSVAVIDGDLVITGDANPNAFALRSGDTDGGQFEVVLIGPGQVDDTVNGVTKSDGEPFLFNGVTRDVIVNTGGGDDTVRIIGGSSTNELDALQFPGDLRIDLGDGEDELFMGTSASFTLTQFPLAIADDLVILGGAGNDTFDVTAVHVADDFTIVDTEGSNTLTMPLGLSFPNSNESTTIGDDFAILMGNGNDQVFVNQTIVGDNLFVDLGGGDDAVDGLLSTINGSTFVNLGSGSNQVDIAVTDAGNSLTILGSGANDVVLTQVNASSLIAVITASGDDLITLDGCTTGTGIITTGDGQDEVEIFDSAFEMLFVKLGKGDDILTLEDVEVLKLALLHGGQGNDTLVESGDIDINLELDLAFETIEDYTV</sequence>
<protein>
    <submittedName>
        <fullName evidence="1">Uncharacterized protein</fullName>
    </submittedName>
</protein>
<dbReference type="AlphaFoldDB" id="A0A5B9QJD6"/>
<dbReference type="OrthoDB" id="9757536at2"/>
<gene>
    <name evidence="1" type="ORF">Pr1d_14860</name>
</gene>
<name>A0A5B9QJD6_9BACT</name>
<dbReference type="Proteomes" id="UP000323917">
    <property type="component" value="Chromosome"/>
</dbReference>
<keyword evidence="2" id="KW-1185">Reference proteome</keyword>
<reference evidence="1 2" key="1">
    <citation type="submission" date="2019-08" db="EMBL/GenBank/DDBJ databases">
        <title>Deep-cultivation of Planctomycetes and their phenomic and genomic characterization uncovers novel biology.</title>
        <authorList>
            <person name="Wiegand S."/>
            <person name="Jogler M."/>
            <person name="Boedeker C."/>
            <person name="Pinto D."/>
            <person name="Vollmers J."/>
            <person name="Rivas-Marin E."/>
            <person name="Kohn T."/>
            <person name="Peeters S.H."/>
            <person name="Heuer A."/>
            <person name="Rast P."/>
            <person name="Oberbeckmann S."/>
            <person name="Bunk B."/>
            <person name="Jeske O."/>
            <person name="Meyerdierks A."/>
            <person name="Storesund J.E."/>
            <person name="Kallscheuer N."/>
            <person name="Luecker S."/>
            <person name="Lage O.M."/>
            <person name="Pohl T."/>
            <person name="Merkel B.J."/>
            <person name="Hornburger P."/>
            <person name="Mueller R.-W."/>
            <person name="Bruemmer F."/>
            <person name="Labrenz M."/>
            <person name="Spormann A.M."/>
            <person name="Op den Camp H."/>
            <person name="Overmann J."/>
            <person name="Amann R."/>
            <person name="Jetten M.S.M."/>
            <person name="Mascher T."/>
            <person name="Medema M.H."/>
            <person name="Devos D.P."/>
            <person name="Kaster A.-K."/>
            <person name="Ovreas L."/>
            <person name="Rohde M."/>
            <person name="Galperin M.Y."/>
            <person name="Jogler C."/>
        </authorList>
    </citation>
    <scope>NUCLEOTIDE SEQUENCE [LARGE SCALE GENOMIC DNA]</scope>
    <source>
        <strain evidence="1 2">Pr1d</strain>
    </source>
</reference>
<dbReference type="KEGG" id="bgok:Pr1d_14860"/>
<proteinExistence type="predicted"/>
<organism evidence="1 2">
    <name type="scientific">Bythopirellula goksoeyrii</name>
    <dbReference type="NCBI Taxonomy" id="1400387"/>
    <lineage>
        <taxon>Bacteria</taxon>
        <taxon>Pseudomonadati</taxon>
        <taxon>Planctomycetota</taxon>
        <taxon>Planctomycetia</taxon>
        <taxon>Pirellulales</taxon>
        <taxon>Lacipirellulaceae</taxon>
        <taxon>Bythopirellula</taxon>
    </lineage>
</organism>
<dbReference type="PRINTS" id="PR00313">
    <property type="entry name" value="CABNDNGRPT"/>
</dbReference>
<evidence type="ECO:0000313" key="2">
    <source>
        <dbReference type="Proteomes" id="UP000323917"/>
    </source>
</evidence>